<dbReference type="GO" id="GO:0000155">
    <property type="term" value="F:phosphorelay sensor kinase activity"/>
    <property type="evidence" value="ECO:0007669"/>
    <property type="project" value="InterPro"/>
</dbReference>
<dbReference type="Proteomes" id="UP000198635">
    <property type="component" value="Unassembled WGS sequence"/>
</dbReference>
<organism evidence="11 12">
    <name type="scientific">Desulfomicrobium apsheronum</name>
    <dbReference type="NCBI Taxonomy" id="52560"/>
    <lineage>
        <taxon>Bacteria</taxon>
        <taxon>Pseudomonadati</taxon>
        <taxon>Thermodesulfobacteriota</taxon>
        <taxon>Desulfovibrionia</taxon>
        <taxon>Desulfovibrionales</taxon>
        <taxon>Desulfomicrobiaceae</taxon>
        <taxon>Desulfomicrobium</taxon>
    </lineage>
</organism>
<dbReference type="EMBL" id="FORX01000001">
    <property type="protein sequence ID" value="SFJ00118.1"/>
    <property type="molecule type" value="Genomic_DNA"/>
</dbReference>
<protein>
    <recommendedName>
        <fullName evidence="2">histidine kinase</fullName>
        <ecNumber evidence="2">2.7.13.3</ecNumber>
    </recommendedName>
</protein>
<dbReference type="STRING" id="52560.SAMN04488082_10168"/>
<evidence type="ECO:0000256" key="5">
    <source>
        <dbReference type="ARBA" id="ARBA00022741"/>
    </source>
</evidence>
<accession>A0A1I3MSY1</accession>
<dbReference type="InterPro" id="IPR036890">
    <property type="entry name" value="HATPase_C_sf"/>
</dbReference>
<dbReference type="InterPro" id="IPR003661">
    <property type="entry name" value="HisK_dim/P_dom"/>
</dbReference>
<dbReference type="SUPFAM" id="SSF55785">
    <property type="entry name" value="PYP-like sensor domain (PAS domain)"/>
    <property type="match status" value="1"/>
</dbReference>
<dbReference type="Pfam" id="PF00512">
    <property type="entry name" value="HisKA"/>
    <property type="match status" value="1"/>
</dbReference>
<dbReference type="InterPro" id="IPR005467">
    <property type="entry name" value="His_kinase_dom"/>
</dbReference>
<proteinExistence type="predicted"/>
<evidence type="ECO:0000259" key="10">
    <source>
        <dbReference type="PROSITE" id="PS50109"/>
    </source>
</evidence>
<keyword evidence="9" id="KW-1133">Transmembrane helix</keyword>
<evidence type="ECO:0000256" key="4">
    <source>
        <dbReference type="ARBA" id="ARBA00022679"/>
    </source>
</evidence>
<dbReference type="GO" id="GO:0005524">
    <property type="term" value="F:ATP binding"/>
    <property type="evidence" value="ECO:0007669"/>
    <property type="project" value="UniProtKB-KW"/>
</dbReference>
<keyword evidence="4" id="KW-0808">Transferase</keyword>
<evidence type="ECO:0000313" key="11">
    <source>
        <dbReference type="EMBL" id="SFJ00118.1"/>
    </source>
</evidence>
<evidence type="ECO:0000256" key="1">
    <source>
        <dbReference type="ARBA" id="ARBA00000085"/>
    </source>
</evidence>
<reference evidence="12" key="1">
    <citation type="submission" date="2016-10" db="EMBL/GenBank/DDBJ databases">
        <authorList>
            <person name="Varghese N."/>
            <person name="Submissions S."/>
        </authorList>
    </citation>
    <scope>NUCLEOTIDE SEQUENCE [LARGE SCALE GENOMIC DNA]</scope>
    <source>
        <strain evidence="12">DSM 5918</strain>
    </source>
</reference>
<keyword evidence="5" id="KW-0547">Nucleotide-binding</keyword>
<dbReference type="SUPFAM" id="SSF55874">
    <property type="entry name" value="ATPase domain of HSP90 chaperone/DNA topoisomerase II/histidine kinase"/>
    <property type="match status" value="1"/>
</dbReference>
<dbReference type="InterPro" id="IPR003594">
    <property type="entry name" value="HATPase_dom"/>
</dbReference>
<dbReference type="PANTHER" id="PTHR43065:SF10">
    <property type="entry name" value="PEROXIDE STRESS-ACTIVATED HISTIDINE KINASE MAK3"/>
    <property type="match status" value="1"/>
</dbReference>
<dbReference type="PRINTS" id="PR00344">
    <property type="entry name" value="BCTRLSENSOR"/>
</dbReference>
<dbReference type="OrthoDB" id="9773941at2"/>
<keyword evidence="12" id="KW-1185">Reference proteome</keyword>
<keyword evidence="8" id="KW-0902">Two-component regulatory system</keyword>
<dbReference type="PANTHER" id="PTHR43065">
    <property type="entry name" value="SENSOR HISTIDINE KINASE"/>
    <property type="match status" value="1"/>
</dbReference>
<name>A0A1I3MSY1_9BACT</name>
<dbReference type="PROSITE" id="PS50109">
    <property type="entry name" value="HIS_KIN"/>
    <property type="match status" value="1"/>
</dbReference>
<keyword evidence="6 11" id="KW-0418">Kinase</keyword>
<evidence type="ECO:0000256" key="2">
    <source>
        <dbReference type="ARBA" id="ARBA00012438"/>
    </source>
</evidence>
<dbReference type="Gene3D" id="3.30.450.20">
    <property type="entry name" value="PAS domain"/>
    <property type="match status" value="1"/>
</dbReference>
<keyword evidence="9" id="KW-0472">Membrane</keyword>
<dbReference type="AlphaFoldDB" id="A0A1I3MSY1"/>
<dbReference type="SMART" id="SM00388">
    <property type="entry name" value="HisKA"/>
    <property type="match status" value="1"/>
</dbReference>
<feature type="domain" description="Histidine kinase" evidence="10">
    <location>
        <begin position="345"/>
        <end position="550"/>
    </location>
</feature>
<dbReference type="InterPro" id="IPR035965">
    <property type="entry name" value="PAS-like_dom_sf"/>
</dbReference>
<keyword evidence="3" id="KW-0597">Phosphoprotein</keyword>
<feature type="transmembrane region" description="Helical" evidence="9">
    <location>
        <begin position="95"/>
        <end position="113"/>
    </location>
</feature>
<dbReference type="SMART" id="SM00387">
    <property type="entry name" value="HATPase_c"/>
    <property type="match status" value="1"/>
</dbReference>
<feature type="transmembrane region" description="Helical" evidence="9">
    <location>
        <begin position="143"/>
        <end position="163"/>
    </location>
</feature>
<evidence type="ECO:0000313" key="12">
    <source>
        <dbReference type="Proteomes" id="UP000198635"/>
    </source>
</evidence>
<feature type="transmembrane region" description="Helical" evidence="9">
    <location>
        <begin position="67"/>
        <end position="86"/>
    </location>
</feature>
<dbReference type="Gene3D" id="3.30.565.10">
    <property type="entry name" value="Histidine kinase-like ATPase, C-terminal domain"/>
    <property type="match status" value="1"/>
</dbReference>
<evidence type="ECO:0000256" key="6">
    <source>
        <dbReference type="ARBA" id="ARBA00022777"/>
    </source>
</evidence>
<keyword evidence="9" id="KW-0812">Transmembrane</keyword>
<feature type="transmembrane region" description="Helical" evidence="9">
    <location>
        <begin position="34"/>
        <end position="55"/>
    </location>
</feature>
<evidence type="ECO:0000256" key="7">
    <source>
        <dbReference type="ARBA" id="ARBA00022840"/>
    </source>
</evidence>
<gene>
    <name evidence="11" type="ORF">SAMN04488082_10168</name>
</gene>
<dbReference type="InterPro" id="IPR036097">
    <property type="entry name" value="HisK_dim/P_sf"/>
</dbReference>
<dbReference type="EC" id="2.7.13.3" evidence="2"/>
<dbReference type="Gene3D" id="1.10.287.130">
    <property type="match status" value="1"/>
</dbReference>
<feature type="transmembrane region" description="Helical" evidence="9">
    <location>
        <begin position="178"/>
        <end position="198"/>
    </location>
</feature>
<evidence type="ECO:0000256" key="8">
    <source>
        <dbReference type="ARBA" id="ARBA00023012"/>
    </source>
</evidence>
<sequence>MRWKNYREILGIVDNNPELKPSDEFKNFYIKFSVIRLGIMVFLLFLALAEIVNISDRGMRLEVNRDFQYILFFISGFSLSIIYLLATKRFIGSFLLFRIQLFADIFLTTWWVVLTGGSFSAFVFLYILCLFFYGRIIGFKTIIISSFLVWILLFIISCFQFYFPHYWAQTHIRGSDLAYNYSLLTLALILVSSLVKLSRTAENRLLYRIIEQEEALRKAEEIKYRVFDWIDAGLLVLNDKGRITTVNQRTLNWLPGHDRNEMIGTRFDVYFPEFLPFWNDRELACLRRNMVISNERGLVFGFKITELPENQGWMILFSDITEVQRLERQVKEMEKLASVGELAAGLAHEMKNPLAGIKTSLQLLLSDDLEKEFSDRLSRVILRDIDRLDFLLKDFLIFARPKAPEPEALDLARELEHVLMPLRLQYPGIAIDIEVGDEPFYFDRNQLHQILINLLVNALQALENTEDPKISIRETHGQDSRTLIIVDNGPGLAPNMLDKCFDPFVTSKAVGSGLGLAIARRLAAQNGTFIDLVNIPSGGTRAVLVQDLSFFRTQKDPQDTT</sequence>
<feature type="transmembrane region" description="Helical" evidence="9">
    <location>
        <begin position="119"/>
        <end position="136"/>
    </location>
</feature>
<dbReference type="SUPFAM" id="SSF47384">
    <property type="entry name" value="Homodimeric domain of signal transducing histidine kinase"/>
    <property type="match status" value="1"/>
</dbReference>
<keyword evidence="7" id="KW-0067">ATP-binding</keyword>
<dbReference type="Pfam" id="PF02518">
    <property type="entry name" value="HATPase_c"/>
    <property type="match status" value="1"/>
</dbReference>
<comment type="catalytic activity">
    <reaction evidence="1">
        <text>ATP + protein L-histidine = ADP + protein N-phospho-L-histidine.</text>
        <dbReference type="EC" id="2.7.13.3"/>
    </reaction>
</comment>
<dbReference type="CDD" id="cd00082">
    <property type="entry name" value="HisKA"/>
    <property type="match status" value="1"/>
</dbReference>
<dbReference type="InterPro" id="IPR004358">
    <property type="entry name" value="Sig_transdc_His_kin-like_C"/>
</dbReference>
<evidence type="ECO:0000256" key="9">
    <source>
        <dbReference type="SAM" id="Phobius"/>
    </source>
</evidence>
<evidence type="ECO:0000256" key="3">
    <source>
        <dbReference type="ARBA" id="ARBA00022553"/>
    </source>
</evidence>